<protein>
    <submittedName>
        <fullName evidence="8">TonB-dependent receptor</fullName>
    </submittedName>
</protein>
<feature type="domain" description="TonB-dependent receptor plug" evidence="7">
    <location>
        <begin position="132"/>
        <end position="240"/>
    </location>
</feature>
<evidence type="ECO:0000313" key="8">
    <source>
        <dbReference type="EMBL" id="PLR27326.1"/>
    </source>
</evidence>
<gene>
    <name evidence="8" type="ORF">SGCZBJ_07985</name>
</gene>
<dbReference type="NCBIfam" id="TIGR01782">
    <property type="entry name" value="TonB-Xanth-Caul"/>
    <property type="match status" value="1"/>
</dbReference>
<dbReference type="InterPro" id="IPR012910">
    <property type="entry name" value="Plug_dom"/>
</dbReference>
<keyword evidence="8" id="KW-0675">Receptor</keyword>
<evidence type="ECO:0000256" key="4">
    <source>
        <dbReference type="RuleBase" id="RU003357"/>
    </source>
</evidence>
<evidence type="ECO:0000256" key="3">
    <source>
        <dbReference type="ARBA" id="ARBA00023237"/>
    </source>
</evidence>
<comment type="similarity">
    <text evidence="4">Belongs to the TonB-dependent receptor family.</text>
</comment>
<reference evidence="8 9" key="1">
    <citation type="submission" date="2017-12" db="EMBL/GenBank/DDBJ databases">
        <title>The genome sequence of Caulobacter sp. 410.</title>
        <authorList>
            <person name="Gao J."/>
            <person name="Mao X."/>
            <person name="Sun J."/>
        </authorList>
    </citation>
    <scope>NUCLEOTIDE SEQUENCE [LARGE SCALE GENOMIC DNA]</scope>
    <source>
        <strain evidence="8 9">410</strain>
    </source>
</reference>
<dbReference type="InterPro" id="IPR037066">
    <property type="entry name" value="Plug_dom_sf"/>
</dbReference>
<evidence type="ECO:0000256" key="2">
    <source>
        <dbReference type="ARBA" id="ARBA00023136"/>
    </source>
</evidence>
<dbReference type="InterPro" id="IPR036942">
    <property type="entry name" value="Beta-barrel_TonB_sf"/>
</dbReference>
<keyword evidence="9" id="KW-1185">Reference proteome</keyword>
<dbReference type="AlphaFoldDB" id="A0A2N5DMR3"/>
<dbReference type="PANTHER" id="PTHR40980:SF3">
    <property type="entry name" value="TONB-DEPENDENT RECEPTOR-LIKE BETA-BARREL DOMAIN-CONTAINING PROTEIN"/>
    <property type="match status" value="1"/>
</dbReference>
<comment type="caution">
    <text evidence="8">The sequence shown here is derived from an EMBL/GenBank/DDBJ whole genome shotgun (WGS) entry which is preliminary data.</text>
</comment>
<dbReference type="Pfam" id="PF07715">
    <property type="entry name" value="Plug"/>
    <property type="match status" value="1"/>
</dbReference>
<keyword evidence="2 4" id="KW-0472">Membrane</keyword>
<keyword evidence="4" id="KW-0798">TonB box</keyword>
<dbReference type="Proteomes" id="UP000234479">
    <property type="component" value="Unassembled WGS sequence"/>
</dbReference>
<dbReference type="EMBL" id="PJRS01000016">
    <property type="protein sequence ID" value="PLR27326.1"/>
    <property type="molecule type" value="Genomic_DNA"/>
</dbReference>
<organism evidence="8 9">
    <name type="scientific">Caulobacter zeae</name>
    <dbReference type="NCBI Taxonomy" id="2055137"/>
    <lineage>
        <taxon>Bacteria</taxon>
        <taxon>Pseudomonadati</taxon>
        <taxon>Pseudomonadota</taxon>
        <taxon>Alphaproteobacteria</taxon>
        <taxon>Caulobacterales</taxon>
        <taxon>Caulobacteraceae</taxon>
        <taxon>Caulobacter</taxon>
    </lineage>
</organism>
<comment type="subcellular location">
    <subcellularLocation>
        <location evidence="1 4">Cell outer membrane</location>
    </subcellularLocation>
</comment>
<evidence type="ECO:0000256" key="1">
    <source>
        <dbReference type="ARBA" id="ARBA00004442"/>
    </source>
</evidence>
<evidence type="ECO:0000313" key="9">
    <source>
        <dbReference type="Proteomes" id="UP000234479"/>
    </source>
</evidence>
<dbReference type="InterPro" id="IPR000531">
    <property type="entry name" value="Beta-barrel_TonB"/>
</dbReference>
<accession>A0A2N5DMR3</accession>
<sequence length="1180" mass="129036">MKHQAPASRRVRREEARRQDAWPRLPVQSAARPLISGRKLRTLEGARVSERGLGRGRPMRTTRIRMAGWMGCASVAALLSAAPALAQETVSTAPAASQASPSDVIADNQVETVIVTGQRAALKSAQQIKRGADTIVDSITASDIGSFPDKSVAEALQRVPGVTVNRYASTSDTTHFSAEPSGVIVRGLSQVRSEFNGRDTFSANSSRGLSWGDVSPELMGGVDTYKNQTAELIEGGIAGTVDLKTRLPFDSAGRVIGITTSLNYGTLSEQVTPEVSAIYANRWATEIGEFGLMVNGAHSELNTISESSQFGRMGIFKDVTMFGGGTKYIPAWYRLAHTEFDRTRNGVAAAGQWRDNDQKFLATVQFNKSSYENIWHERSVQGSAFSLYNRGPHFEITNADANTYVLPAPGTTFKFDDEGNFESGIMTSPLGWVGNTTSASNDWAGYLIGQTSTGEPVIEPCYGWTGRTDCAPEQRGGELSATTRYNYNKQTTQDLGFNLKWDPTDRLRFNFDVQKVKAKLSNYDADVGLVSYANLNIDATGDHPVMTVLPGTNINYAPGGLANPNAWRFNNVNNHLERSEGDQFAARIDVQYDLGDGWLDSLKVGARHADREQTVRWSVYNWGGIANAWGCDQGGGGVNSTDYLWYNVDRTAPAANVNGDCAAGNPTTTFSGWDRNLPDVRSFNDIFGGDVLKTGMLTFASMDFVKDLEKFQKAFGYSNTGVGSSRWEAVCYRAGETNCFLPQEITDVSEKTNAAYFMLKFGGRDHTIGGFGISGNIGLRYVETQNESSGSLVHADFGKNDVRVCQPRGRPMGPDGLPISGAYVPQSLWCYLSADDKAFTDGLASASTVRQKHHNVLPSFNLKIDLNDEWQLRLAASRAMSRPDIGYLKNYVQVNMAGPDMNNVNDPLWVKDSAGNITGANLRYTAESYNPYLKPMTADQIDISLEHYFAEVGSFSLAVFYKKFNDYIQYGGFNQDVTVNGVTRTVFTRGPVNGDGAKIRGAEAAYQRYFDFLPAPFDGFGIQANFTYVENKGITNSNLSNASGGGGSNTSGGGLSQADGAVQVDSLEGLSKYAYNLVGMYEKGRWAVRAAYNWRSKYLLTAMDCCLAFPIWQDDAGYLDASVRYRASDNLEISLQGSNLLNTESVLKQQVNDASAGGLLKDNAWNRTDKRYLLTFRFKY</sequence>
<dbReference type="InterPro" id="IPR010104">
    <property type="entry name" value="TonB_rcpt_bac"/>
</dbReference>
<proteinExistence type="inferred from homology"/>
<evidence type="ECO:0000259" key="7">
    <source>
        <dbReference type="Pfam" id="PF07715"/>
    </source>
</evidence>
<dbReference type="GO" id="GO:0009279">
    <property type="term" value="C:cell outer membrane"/>
    <property type="evidence" value="ECO:0007669"/>
    <property type="project" value="UniProtKB-SubCell"/>
</dbReference>
<name>A0A2N5DMR3_9CAUL</name>
<feature type="region of interest" description="Disordered" evidence="5">
    <location>
        <begin position="1"/>
        <end position="20"/>
    </location>
</feature>
<evidence type="ECO:0000256" key="5">
    <source>
        <dbReference type="SAM" id="MobiDB-lite"/>
    </source>
</evidence>
<dbReference type="Gene3D" id="2.170.130.10">
    <property type="entry name" value="TonB-dependent receptor, plug domain"/>
    <property type="match status" value="1"/>
</dbReference>
<dbReference type="OrthoDB" id="5476657at2"/>
<feature type="domain" description="TonB-dependent receptor-like beta-barrel" evidence="6">
    <location>
        <begin position="552"/>
        <end position="1140"/>
    </location>
</feature>
<evidence type="ECO:0000259" key="6">
    <source>
        <dbReference type="Pfam" id="PF00593"/>
    </source>
</evidence>
<dbReference type="Gene3D" id="2.40.170.20">
    <property type="entry name" value="TonB-dependent receptor, beta-barrel domain"/>
    <property type="match status" value="1"/>
</dbReference>
<keyword evidence="3" id="KW-0998">Cell outer membrane</keyword>
<dbReference type="SUPFAM" id="SSF56935">
    <property type="entry name" value="Porins"/>
    <property type="match status" value="1"/>
</dbReference>
<dbReference type="PANTHER" id="PTHR40980">
    <property type="entry name" value="PLUG DOMAIN-CONTAINING PROTEIN"/>
    <property type="match status" value="1"/>
</dbReference>
<dbReference type="Pfam" id="PF00593">
    <property type="entry name" value="TonB_dep_Rec_b-barrel"/>
    <property type="match status" value="1"/>
</dbReference>